<dbReference type="EMBL" id="JQ844219">
    <property type="protein sequence ID" value="AGS53011.1"/>
    <property type="molecule type" value="Genomic_DNA"/>
</dbReference>
<dbReference type="Gene3D" id="3.40.190.10">
    <property type="entry name" value="Periplasmic binding protein-like II"/>
    <property type="match status" value="1"/>
</dbReference>
<dbReference type="PANTHER" id="PTHR43649:SF12">
    <property type="entry name" value="DIACETYLCHITOBIOSE BINDING PROTEIN DASA"/>
    <property type="match status" value="1"/>
</dbReference>
<evidence type="ECO:0000313" key="1">
    <source>
        <dbReference type="EMBL" id="AGS53011.1"/>
    </source>
</evidence>
<dbReference type="AlphaFoldDB" id="A0A806KM62"/>
<protein>
    <submittedName>
        <fullName evidence="1">ABC transport system, sugar-binding protein</fullName>
    </submittedName>
</protein>
<dbReference type="PANTHER" id="PTHR43649">
    <property type="entry name" value="ARABINOSE-BINDING PROTEIN-RELATED"/>
    <property type="match status" value="1"/>
</dbReference>
<name>A0A806KM62_9BACT</name>
<dbReference type="SUPFAM" id="SSF53850">
    <property type="entry name" value="Periplasmic binding protein-like II"/>
    <property type="match status" value="1"/>
</dbReference>
<proteinExistence type="predicted"/>
<dbReference type="Pfam" id="PF01547">
    <property type="entry name" value="SBP_bac_1"/>
    <property type="match status" value="1"/>
</dbReference>
<dbReference type="InterPro" id="IPR006059">
    <property type="entry name" value="SBP"/>
</dbReference>
<dbReference type="InterPro" id="IPR050490">
    <property type="entry name" value="Bact_solute-bd_prot1"/>
</dbReference>
<sequence>MSIKKVDVILFIAVLLVLISPVVVRFFFNKVTDTHIGNVNKHIDLFLSSRCEELLGKEMTETLLNEFNRQNPDLLIQLSDNSNDREPDIFIFDNGEYSTLVARETLEELNSFTNYKTDTRQLAIPLVSFMDLLFYNIDILTAVGFDRPPRTREEFLAYARTVSGSNDELLAKVSGAAISLSPADKQALSRDVFSWIWAAGGDFWSTEDEPSLNARAISGDISFLGRLYRENALAPGIYYTTGDQRLEEFAQGRIAMMISSTRAIPSLRERMGDDKFGITTIPGSDSGGKYNIGISSIYAGLNVNSENHDEAWRFLEFLAERSPFFCEVFKAVPGIVSDIIPASYTINDMFYSKAMDIFEASEIIQGFSGKPGAEKYETAFLEELQSFFESNRTAQETVSTIQQRWRQIDENRAY</sequence>
<reference evidence="1" key="1">
    <citation type="submission" date="2012-03" db="EMBL/GenBank/DDBJ databases">
        <title>Functional metagenomics reveals considerable lignocellulase gene clusters in the gut microbiome of a wood-feeding higher termite.</title>
        <authorList>
            <person name="Liu N."/>
        </authorList>
    </citation>
    <scope>NUCLEOTIDE SEQUENCE</scope>
</reference>
<accession>A0A806KM62</accession>
<organism evidence="1">
    <name type="scientific">uncultured bacterium contig00031</name>
    <dbReference type="NCBI Taxonomy" id="1181520"/>
    <lineage>
        <taxon>Bacteria</taxon>
        <taxon>environmental samples</taxon>
    </lineage>
</organism>